<evidence type="ECO:0000256" key="8">
    <source>
        <dbReference type="ARBA" id="ARBA00023170"/>
    </source>
</evidence>
<dbReference type="Proteomes" id="UP000068196">
    <property type="component" value="Chromosome"/>
</dbReference>
<organism evidence="14 15">
    <name type="scientific">Caldimicrobium thiodismutans</name>
    <dbReference type="NCBI Taxonomy" id="1653476"/>
    <lineage>
        <taxon>Bacteria</taxon>
        <taxon>Pseudomonadati</taxon>
        <taxon>Thermodesulfobacteriota</taxon>
        <taxon>Thermodesulfobacteria</taxon>
        <taxon>Thermodesulfobacteriales</taxon>
        <taxon>Thermodesulfobacteriaceae</taxon>
        <taxon>Caldimicrobium</taxon>
    </lineage>
</organism>
<dbReference type="Gene3D" id="2.170.130.10">
    <property type="entry name" value="TonB-dependent receptor, plug domain"/>
    <property type="match status" value="1"/>
</dbReference>
<dbReference type="InterPro" id="IPR012910">
    <property type="entry name" value="Plug_dom"/>
</dbReference>
<dbReference type="AlphaFoldDB" id="A0A0U4N1A1"/>
<sequence length="499" mass="56631">MKKKEILMGVLFLSFYGGKCYGEESQARVLPQIVVTATKIEESPLEVSSFVRIITEEEIKKSPAQSLGDLFPELGLGHTHKYPGTLTGRISLRGITSDLFDPLKGGVLILIDGQRAGTVNLAKIPLDNIERIEIVKGPFSALYGTQAMGGVINVITKRAKKEGLGFNISAEAGSWNYWKGLSELEIKKTFPDYAVDFYLLGERDSRDDFDAKGYGRIKNTSYDEGALDAKLGLSFLKNHYLSFGIQSFHGWDIGSPGARYSPSLKDYSDKKRDSYSFLYKFKEIELSYAYTFDRDRWHSFYGSSESISTKIMKGKDLNWKVPFSFGSHRFLLGGEYYELDVTSRRNVGAPYYPNSEFKNYGGFFQAKLNLYREKLFLIPGIRYDYFETEILTTPGIKNLKPKKEDKDRFTGKIGFLYRLTNELSLKANLGEAYRTPTADELAADYVSSWGTRYLGNSTLKPEKVYSFDFGLDYGGKFGLLSFSYFYNKYDEKFLDIIIP</sequence>
<dbReference type="RefSeq" id="WP_068513134.1">
    <property type="nucleotide sequence ID" value="NZ_AP014945.1"/>
</dbReference>
<dbReference type="Pfam" id="PF07715">
    <property type="entry name" value="Plug"/>
    <property type="match status" value="1"/>
</dbReference>
<keyword evidence="9 10" id="KW-0998">Cell outer membrane</keyword>
<comment type="subcellular location">
    <subcellularLocation>
        <location evidence="1 10">Cell outer membrane</location>
        <topology evidence="1 10">Multi-pass membrane protein</topology>
    </subcellularLocation>
</comment>
<keyword evidence="5" id="KW-0732">Signal</keyword>
<comment type="similarity">
    <text evidence="10 11">Belongs to the TonB-dependent receptor family.</text>
</comment>
<evidence type="ECO:0000256" key="3">
    <source>
        <dbReference type="ARBA" id="ARBA00022452"/>
    </source>
</evidence>
<dbReference type="GO" id="GO:0009279">
    <property type="term" value="C:cell outer membrane"/>
    <property type="evidence" value="ECO:0007669"/>
    <property type="project" value="UniProtKB-SubCell"/>
</dbReference>
<dbReference type="InterPro" id="IPR000531">
    <property type="entry name" value="Beta-barrel_TonB"/>
</dbReference>
<feature type="domain" description="TonB-dependent receptor plug" evidence="13">
    <location>
        <begin position="46"/>
        <end position="151"/>
    </location>
</feature>
<keyword evidence="15" id="KW-1185">Reference proteome</keyword>
<evidence type="ECO:0000259" key="12">
    <source>
        <dbReference type="Pfam" id="PF00593"/>
    </source>
</evidence>
<evidence type="ECO:0000256" key="7">
    <source>
        <dbReference type="ARBA" id="ARBA00023136"/>
    </source>
</evidence>
<dbReference type="KEGG" id="cthi:THC_0604"/>
<dbReference type="InterPro" id="IPR039426">
    <property type="entry name" value="TonB-dep_rcpt-like"/>
</dbReference>
<evidence type="ECO:0000256" key="1">
    <source>
        <dbReference type="ARBA" id="ARBA00004571"/>
    </source>
</evidence>
<accession>A0A0U4N1A1</accession>
<proteinExistence type="inferred from homology"/>
<dbReference type="InterPro" id="IPR036942">
    <property type="entry name" value="Beta-barrel_TonB_sf"/>
</dbReference>
<reference evidence="15" key="2">
    <citation type="journal article" date="2016" name="Int. J. Syst. Evol. Microbiol.">
        <title>Caldimicrobium thiodismutans sp. nov., a sulfur-disproportionating bacterium isolated from a hot spring.</title>
        <authorList>
            <person name="Kojima H."/>
            <person name="Umezawa K."/>
            <person name="Fukui M."/>
        </authorList>
    </citation>
    <scope>NUCLEOTIDE SEQUENCE [LARGE SCALE GENOMIC DNA]</scope>
    <source>
        <strain evidence="15">TF1</strain>
    </source>
</reference>
<keyword evidence="7 10" id="KW-0472">Membrane</keyword>
<dbReference type="Gene3D" id="2.40.170.20">
    <property type="entry name" value="TonB-dependent receptor, beta-barrel domain"/>
    <property type="match status" value="1"/>
</dbReference>
<evidence type="ECO:0000313" key="15">
    <source>
        <dbReference type="Proteomes" id="UP000068196"/>
    </source>
</evidence>
<dbReference type="STRING" id="1653476.THC_0604"/>
<evidence type="ECO:0000256" key="2">
    <source>
        <dbReference type="ARBA" id="ARBA00022448"/>
    </source>
</evidence>
<evidence type="ECO:0000256" key="10">
    <source>
        <dbReference type="PROSITE-ProRule" id="PRU01360"/>
    </source>
</evidence>
<reference evidence="14 15" key="1">
    <citation type="journal article" date="2016" name="Int. J. Syst. Evol. Microbiol.">
        <title>Caldimicrobium thiodismutans sp. nov., a sulfur-disproportionating bacterium isolated from a hot spring, and emended description of the genus Caldimicrobium.</title>
        <authorList>
            <person name="Kojima H."/>
            <person name="Umezawa K."/>
            <person name="Fukui M."/>
        </authorList>
    </citation>
    <scope>NUCLEOTIDE SEQUENCE [LARGE SCALE GENOMIC DNA]</scope>
    <source>
        <strain evidence="14 15">TF1</strain>
    </source>
</reference>
<keyword evidence="3 10" id="KW-1134">Transmembrane beta strand</keyword>
<name>A0A0U4N1A1_9BACT</name>
<keyword evidence="8 14" id="KW-0675">Receptor</keyword>
<dbReference type="PROSITE" id="PS52016">
    <property type="entry name" value="TONB_DEPENDENT_REC_3"/>
    <property type="match status" value="1"/>
</dbReference>
<keyword evidence="2 10" id="KW-0813">Transport</keyword>
<dbReference type="SUPFAM" id="SSF56935">
    <property type="entry name" value="Porins"/>
    <property type="match status" value="1"/>
</dbReference>
<protein>
    <submittedName>
        <fullName evidence="14">TonB-denpendent receptor</fullName>
    </submittedName>
</protein>
<dbReference type="InterPro" id="IPR037066">
    <property type="entry name" value="Plug_dom_sf"/>
</dbReference>
<gene>
    <name evidence="14" type="ORF">THC_0604</name>
</gene>
<evidence type="ECO:0000256" key="9">
    <source>
        <dbReference type="ARBA" id="ARBA00023237"/>
    </source>
</evidence>
<evidence type="ECO:0000313" key="14">
    <source>
        <dbReference type="EMBL" id="BAU22998.1"/>
    </source>
</evidence>
<dbReference type="GO" id="GO:0044718">
    <property type="term" value="P:siderophore transmembrane transport"/>
    <property type="evidence" value="ECO:0007669"/>
    <property type="project" value="TreeGrafter"/>
</dbReference>
<dbReference type="PATRIC" id="fig|1653476.3.peg.625"/>
<keyword evidence="6 11" id="KW-0798">TonB box</keyword>
<dbReference type="EMBL" id="AP014945">
    <property type="protein sequence ID" value="BAU22998.1"/>
    <property type="molecule type" value="Genomic_DNA"/>
</dbReference>
<evidence type="ECO:0000256" key="6">
    <source>
        <dbReference type="ARBA" id="ARBA00023077"/>
    </source>
</evidence>
<evidence type="ECO:0000256" key="5">
    <source>
        <dbReference type="ARBA" id="ARBA00022729"/>
    </source>
</evidence>
<dbReference type="PANTHER" id="PTHR30069">
    <property type="entry name" value="TONB-DEPENDENT OUTER MEMBRANE RECEPTOR"/>
    <property type="match status" value="1"/>
</dbReference>
<feature type="domain" description="TonB-dependent receptor-like beta-barrel" evidence="12">
    <location>
        <begin position="240"/>
        <end position="490"/>
    </location>
</feature>
<evidence type="ECO:0000256" key="11">
    <source>
        <dbReference type="RuleBase" id="RU003357"/>
    </source>
</evidence>
<dbReference type="Pfam" id="PF00593">
    <property type="entry name" value="TonB_dep_Rec_b-barrel"/>
    <property type="match status" value="1"/>
</dbReference>
<keyword evidence="4 10" id="KW-0812">Transmembrane</keyword>
<dbReference type="PANTHER" id="PTHR30069:SF29">
    <property type="entry name" value="HEMOGLOBIN AND HEMOGLOBIN-HAPTOGLOBIN-BINDING PROTEIN 1-RELATED"/>
    <property type="match status" value="1"/>
</dbReference>
<evidence type="ECO:0000256" key="4">
    <source>
        <dbReference type="ARBA" id="ARBA00022692"/>
    </source>
</evidence>
<evidence type="ECO:0000259" key="13">
    <source>
        <dbReference type="Pfam" id="PF07715"/>
    </source>
</evidence>
<dbReference type="GO" id="GO:0015344">
    <property type="term" value="F:siderophore uptake transmembrane transporter activity"/>
    <property type="evidence" value="ECO:0007669"/>
    <property type="project" value="TreeGrafter"/>
</dbReference>